<dbReference type="NCBIfam" id="TIGR03818">
    <property type="entry name" value="MotA1"/>
    <property type="match status" value="1"/>
</dbReference>
<evidence type="ECO:0000256" key="4">
    <source>
        <dbReference type="ARBA" id="ARBA00022475"/>
    </source>
</evidence>
<evidence type="ECO:0000259" key="14">
    <source>
        <dbReference type="Pfam" id="PF01618"/>
    </source>
</evidence>
<keyword evidence="11" id="KW-0406">Ion transport</keyword>
<dbReference type="InterPro" id="IPR000540">
    <property type="entry name" value="Flag_MotA_CS"/>
</dbReference>
<evidence type="ECO:0000256" key="7">
    <source>
        <dbReference type="ARBA" id="ARBA00022692"/>
    </source>
</evidence>
<dbReference type="PANTHER" id="PTHR30433">
    <property type="entry name" value="CHEMOTAXIS PROTEIN MOTA"/>
    <property type="match status" value="1"/>
</dbReference>
<keyword evidence="7 13" id="KW-0812">Transmembrane</keyword>
<accession>A0A1I3TF45</accession>
<evidence type="ECO:0000313" key="17">
    <source>
        <dbReference type="Proteomes" id="UP000198635"/>
    </source>
</evidence>
<feature type="domain" description="Motility protein A N-terminal" evidence="15">
    <location>
        <begin position="4"/>
        <end position="93"/>
    </location>
</feature>
<evidence type="ECO:0000256" key="1">
    <source>
        <dbReference type="ARBA" id="ARBA00004429"/>
    </source>
</evidence>
<dbReference type="EMBL" id="FORX01000005">
    <property type="protein sequence ID" value="SFJ68291.1"/>
    <property type="molecule type" value="Genomic_DNA"/>
</dbReference>
<dbReference type="AlphaFoldDB" id="A0A1I3TF45"/>
<feature type="transmembrane region" description="Helical" evidence="13">
    <location>
        <begin position="203"/>
        <end position="225"/>
    </location>
</feature>
<evidence type="ECO:0000313" key="16">
    <source>
        <dbReference type="EMBL" id="SFJ68291.1"/>
    </source>
</evidence>
<comment type="subcellular location">
    <subcellularLocation>
        <location evidence="1">Cell inner membrane</location>
        <topology evidence="1">Multi-pass membrane protein</topology>
    </subcellularLocation>
</comment>
<evidence type="ECO:0000256" key="9">
    <source>
        <dbReference type="ARBA" id="ARBA00022781"/>
    </source>
</evidence>
<keyword evidence="5" id="KW-0145">Chemotaxis</keyword>
<dbReference type="RefSeq" id="WP_092373669.1">
    <property type="nucleotide sequence ID" value="NZ_FORX01000005.1"/>
</dbReference>
<sequence length="283" mass="30452">MFAIIGLLVVTGCVAGGYAMAHGNFSVLWQPAEVVTIVGAAIGTFLISSPLRVIKLTVKGFTSVFKAKAPGKDEYLQLLRALYDLLTLAKHEGIIALESHANKPMESSIFTPYPFVIKNHHVLDFICDNVKTYAMAGMEPHEFETLMDIDIDTHHEEESIASGSISKLADSLPALGIVACVLGVVITMGAINEPPEILGKHIGAALVGTFLGILLAYGYIAPFAANIEHQTRDQHTLMNVAKTAIMSFALGWAPALALEAARRAVPSSTRPTFEELENAVRKK</sequence>
<evidence type="ECO:0000256" key="3">
    <source>
        <dbReference type="ARBA" id="ARBA00022448"/>
    </source>
</evidence>
<keyword evidence="10 13" id="KW-1133">Transmembrane helix</keyword>
<keyword evidence="17" id="KW-1185">Reference proteome</keyword>
<feature type="transmembrane region" description="Helical" evidence="13">
    <location>
        <begin position="172"/>
        <end position="191"/>
    </location>
</feature>
<protein>
    <submittedName>
        <fullName evidence="16">Chemotaxis protein MotA</fullName>
    </submittedName>
</protein>
<evidence type="ECO:0000256" key="11">
    <source>
        <dbReference type="ARBA" id="ARBA00023065"/>
    </source>
</evidence>
<gene>
    <name evidence="16" type="ORF">SAMN04488082_105165</name>
</gene>
<name>A0A1I3TF45_9BACT</name>
<evidence type="ECO:0000256" key="12">
    <source>
        <dbReference type="ARBA" id="ARBA00023136"/>
    </source>
</evidence>
<dbReference type="GO" id="GO:1902600">
    <property type="term" value="P:proton transmembrane transport"/>
    <property type="evidence" value="ECO:0007669"/>
    <property type="project" value="UniProtKB-KW"/>
</dbReference>
<dbReference type="PROSITE" id="PS01307">
    <property type="entry name" value="MOTA"/>
    <property type="match status" value="1"/>
</dbReference>
<dbReference type="OrthoDB" id="9782603at2"/>
<reference evidence="17" key="1">
    <citation type="submission" date="2016-10" db="EMBL/GenBank/DDBJ databases">
        <authorList>
            <person name="Varghese N."/>
            <person name="Submissions S."/>
        </authorList>
    </citation>
    <scope>NUCLEOTIDE SEQUENCE [LARGE SCALE GENOMIC DNA]</scope>
    <source>
        <strain evidence="17">DSM 5918</strain>
    </source>
</reference>
<evidence type="ECO:0000259" key="15">
    <source>
        <dbReference type="Pfam" id="PF20560"/>
    </source>
</evidence>
<keyword evidence="8" id="KW-0283">Flagellar rotation</keyword>
<proteinExistence type="inferred from homology"/>
<dbReference type="Proteomes" id="UP000198635">
    <property type="component" value="Unassembled WGS sequence"/>
</dbReference>
<keyword evidence="9" id="KW-0375">Hydrogen ion transport</keyword>
<evidence type="ECO:0000256" key="13">
    <source>
        <dbReference type="SAM" id="Phobius"/>
    </source>
</evidence>
<dbReference type="InterPro" id="IPR046786">
    <property type="entry name" value="MotA_N"/>
</dbReference>
<keyword evidence="6" id="KW-0997">Cell inner membrane</keyword>
<comment type="similarity">
    <text evidence="2">Belongs to the MotA family.</text>
</comment>
<dbReference type="GO" id="GO:0005886">
    <property type="term" value="C:plasma membrane"/>
    <property type="evidence" value="ECO:0007669"/>
    <property type="project" value="UniProtKB-SubCell"/>
</dbReference>
<evidence type="ECO:0000256" key="10">
    <source>
        <dbReference type="ARBA" id="ARBA00022989"/>
    </source>
</evidence>
<dbReference type="InterPro" id="IPR002898">
    <property type="entry name" value="MotA_ExbB_proton_chnl"/>
</dbReference>
<dbReference type="GO" id="GO:0006935">
    <property type="term" value="P:chemotaxis"/>
    <property type="evidence" value="ECO:0007669"/>
    <property type="project" value="UniProtKB-KW"/>
</dbReference>
<dbReference type="Pfam" id="PF01618">
    <property type="entry name" value="MotA_ExbB"/>
    <property type="match status" value="1"/>
</dbReference>
<evidence type="ECO:0000256" key="2">
    <source>
        <dbReference type="ARBA" id="ARBA00008038"/>
    </source>
</evidence>
<feature type="transmembrane region" description="Helical" evidence="13">
    <location>
        <begin position="31"/>
        <end position="51"/>
    </location>
</feature>
<evidence type="ECO:0000256" key="6">
    <source>
        <dbReference type="ARBA" id="ARBA00022519"/>
    </source>
</evidence>
<feature type="domain" description="MotA/TolQ/ExbB proton channel" evidence="14">
    <location>
        <begin position="135"/>
        <end position="238"/>
    </location>
</feature>
<dbReference type="PANTHER" id="PTHR30433:SF4">
    <property type="entry name" value="MOTILITY PROTEIN A"/>
    <property type="match status" value="1"/>
</dbReference>
<keyword evidence="12 13" id="KW-0472">Membrane</keyword>
<keyword evidence="3" id="KW-0813">Transport</keyword>
<dbReference type="STRING" id="52560.SAMN04488082_105165"/>
<evidence type="ECO:0000256" key="5">
    <source>
        <dbReference type="ARBA" id="ARBA00022500"/>
    </source>
</evidence>
<dbReference type="Pfam" id="PF20560">
    <property type="entry name" value="MotA_N"/>
    <property type="match status" value="1"/>
</dbReference>
<keyword evidence="4" id="KW-1003">Cell membrane</keyword>
<dbReference type="GO" id="GO:0071978">
    <property type="term" value="P:bacterial-type flagellum-dependent swarming motility"/>
    <property type="evidence" value="ECO:0007669"/>
    <property type="project" value="InterPro"/>
</dbReference>
<dbReference type="InterPro" id="IPR022522">
    <property type="entry name" value="Flagellar_motor_stator_MotA"/>
</dbReference>
<organism evidence="16 17">
    <name type="scientific">Desulfomicrobium apsheronum</name>
    <dbReference type="NCBI Taxonomy" id="52560"/>
    <lineage>
        <taxon>Bacteria</taxon>
        <taxon>Pseudomonadati</taxon>
        <taxon>Thermodesulfobacteriota</taxon>
        <taxon>Desulfovibrionia</taxon>
        <taxon>Desulfovibrionales</taxon>
        <taxon>Desulfomicrobiaceae</taxon>
        <taxon>Desulfomicrobium</taxon>
    </lineage>
</organism>
<evidence type="ECO:0000256" key="8">
    <source>
        <dbReference type="ARBA" id="ARBA00022779"/>
    </source>
</evidence>
<dbReference type="InterPro" id="IPR047055">
    <property type="entry name" value="MotA-like"/>
</dbReference>